<dbReference type="Proteomes" id="UP000031449">
    <property type="component" value="Chromosome"/>
</dbReference>
<keyword evidence="2" id="KW-1185">Reference proteome</keyword>
<accession>A0A0B5ARB6</accession>
<protein>
    <submittedName>
        <fullName evidence="1">Uncharacterized protein</fullName>
    </submittedName>
</protein>
<sequence length="46" mass="5384">MEFFINQMEMDAFSFGDNFSCFYSVQHHFNDCNESVDDTGGKKYAE</sequence>
<organism evidence="1 2">
    <name type="scientific">Jeotgalibacillus malaysiensis</name>
    <dbReference type="NCBI Taxonomy" id="1508404"/>
    <lineage>
        <taxon>Bacteria</taxon>
        <taxon>Bacillati</taxon>
        <taxon>Bacillota</taxon>
        <taxon>Bacilli</taxon>
        <taxon>Bacillales</taxon>
        <taxon>Caryophanaceae</taxon>
        <taxon>Jeotgalibacillus</taxon>
    </lineage>
</organism>
<proteinExistence type="predicted"/>
<name>A0A0B5ARB6_9BACL</name>
<dbReference type="AlphaFoldDB" id="A0A0B5ARB6"/>
<gene>
    <name evidence="1" type="ORF">JMA_18750</name>
</gene>
<evidence type="ECO:0000313" key="1">
    <source>
        <dbReference type="EMBL" id="AJD91192.1"/>
    </source>
</evidence>
<dbReference type="HOGENOM" id="CLU_3184684_0_0_9"/>
<dbReference type="BioCyc" id="JESP1508404:G14D9-11130-MONOMER"/>
<dbReference type="EMBL" id="CP009416">
    <property type="protein sequence ID" value="AJD91192.1"/>
    <property type="molecule type" value="Genomic_DNA"/>
</dbReference>
<evidence type="ECO:0000313" key="2">
    <source>
        <dbReference type="Proteomes" id="UP000031449"/>
    </source>
</evidence>
<dbReference type="KEGG" id="jeo:JMA_18750"/>
<reference evidence="1 2" key="1">
    <citation type="submission" date="2014-08" db="EMBL/GenBank/DDBJ databases">
        <title>Complete genome of a marine bacteria Jeotgalibacillus malaysiensis.</title>
        <authorList>
            <person name="Yaakop A.S."/>
            <person name="Chan K.-G."/>
            <person name="Goh K.M."/>
        </authorList>
    </citation>
    <scope>NUCLEOTIDE SEQUENCE [LARGE SCALE GENOMIC DNA]</scope>
    <source>
        <strain evidence="1 2">D5</strain>
    </source>
</reference>